<keyword evidence="2" id="KW-0813">Transport</keyword>
<protein>
    <recommendedName>
        <fullName evidence="10">ABC transporter domain-containing protein</fullName>
    </recommendedName>
</protein>
<evidence type="ECO:0000256" key="2">
    <source>
        <dbReference type="ARBA" id="ARBA00022448"/>
    </source>
</evidence>
<accession>A0AAD5UIN3</accession>
<dbReference type="SUPFAM" id="SSF52540">
    <property type="entry name" value="P-loop containing nucleoside triphosphate hydrolases"/>
    <property type="match status" value="1"/>
</dbReference>
<keyword evidence="6 9" id="KW-1133">Transmembrane helix</keyword>
<evidence type="ECO:0000256" key="8">
    <source>
        <dbReference type="SAM" id="MobiDB-lite"/>
    </source>
</evidence>
<dbReference type="PROSITE" id="PS50893">
    <property type="entry name" value="ABC_TRANSPORTER_2"/>
    <property type="match status" value="1"/>
</dbReference>
<dbReference type="Pfam" id="PF00005">
    <property type="entry name" value="ABC_tran"/>
    <property type="match status" value="1"/>
</dbReference>
<dbReference type="SMART" id="SM00382">
    <property type="entry name" value="AAA"/>
    <property type="match status" value="1"/>
</dbReference>
<dbReference type="GO" id="GO:0016887">
    <property type="term" value="F:ATP hydrolysis activity"/>
    <property type="evidence" value="ECO:0007669"/>
    <property type="project" value="InterPro"/>
</dbReference>
<reference evidence="11" key="1">
    <citation type="submission" date="2020-05" db="EMBL/GenBank/DDBJ databases">
        <title>Phylogenomic resolution of chytrid fungi.</title>
        <authorList>
            <person name="Stajich J.E."/>
            <person name="Amses K."/>
            <person name="Simmons R."/>
            <person name="Seto K."/>
            <person name="Myers J."/>
            <person name="Bonds A."/>
            <person name="Quandt C.A."/>
            <person name="Barry K."/>
            <person name="Liu P."/>
            <person name="Grigoriev I."/>
            <person name="Longcore J.E."/>
            <person name="James T.Y."/>
        </authorList>
    </citation>
    <scope>NUCLEOTIDE SEQUENCE</scope>
    <source>
        <strain evidence="11">PLAUS21</strain>
    </source>
</reference>
<keyword evidence="4" id="KW-0547">Nucleotide-binding</keyword>
<dbReference type="InterPro" id="IPR003593">
    <property type="entry name" value="AAA+_ATPase"/>
</dbReference>
<keyword evidence="3 9" id="KW-0812">Transmembrane</keyword>
<proteinExistence type="predicted"/>
<evidence type="ECO:0000256" key="7">
    <source>
        <dbReference type="ARBA" id="ARBA00023136"/>
    </source>
</evidence>
<feature type="domain" description="ABC transporter" evidence="10">
    <location>
        <begin position="3"/>
        <end position="249"/>
    </location>
</feature>
<gene>
    <name evidence="11" type="ORF">HK103_005008</name>
</gene>
<dbReference type="Pfam" id="PF19055">
    <property type="entry name" value="ABC2_membrane_7"/>
    <property type="match status" value="2"/>
</dbReference>
<dbReference type="EMBL" id="JADGKB010000043">
    <property type="protein sequence ID" value="KAJ3257024.1"/>
    <property type="molecule type" value="Genomic_DNA"/>
</dbReference>
<feature type="transmembrane region" description="Helical" evidence="9">
    <location>
        <begin position="522"/>
        <end position="541"/>
    </location>
</feature>
<evidence type="ECO:0000259" key="10">
    <source>
        <dbReference type="PROSITE" id="PS50893"/>
    </source>
</evidence>
<dbReference type="InterPro" id="IPR003439">
    <property type="entry name" value="ABC_transporter-like_ATP-bd"/>
</dbReference>
<comment type="subcellular location">
    <subcellularLocation>
        <location evidence="1">Membrane</location>
        <topology evidence="1">Multi-pass membrane protein</topology>
    </subcellularLocation>
</comment>
<dbReference type="GO" id="GO:0016020">
    <property type="term" value="C:membrane"/>
    <property type="evidence" value="ECO:0007669"/>
    <property type="project" value="UniProtKB-SubCell"/>
</dbReference>
<evidence type="ECO:0000256" key="1">
    <source>
        <dbReference type="ARBA" id="ARBA00004141"/>
    </source>
</evidence>
<keyword evidence="7 9" id="KW-0472">Membrane</keyword>
<name>A0AAD5UIN3_9FUNG</name>
<organism evidence="11 12">
    <name type="scientific">Boothiomyces macroporosus</name>
    <dbReference type="NCBI Taxonomy" id="261099"/>
    <lineage>
        <taxon>Eukaryota</taxon>
        <taxon>Fungi</taxon>
        <taxon>Fungi incertae sedis</taxon>
        <taxon>Chytridiomycota</taxon>
        <taxon>Chytridiomycota incertae sedis</taxon>
        <taxon>Chytridiomycetes</taxon>
        <taxon>Rhizophydiales</taxon>
        <taxon>Terramycetaceae</taxon>
        <taxon>Boothiomyces</taxon>
    </lineage>
</organism>
<dbReference type="InterPro" id="IPR043926">
    <property type="entry name" value="ABCG_dom"/>
</dbReference>
<comment type="caution">
    <text evidence="11">The sequence shown here is derived from an EMBL/GenBank/DDBJ whole genome shotgun (WGS) entry which is preliminary data.</text>
</comment>
<feature type="transmembrane region" description="Helical" evidence="9">
    <location>
        <begin position="604"/>
        <end position="625"/>
    </location>
</feature>
<dbReference type="GO" id="GO:0140359">
    <property type="term" value="F:ABC-type transporter activity"/>
    <property type="evidence" value="ECO:0007669"/>
    <property type="project" value="InterPro"/>
</dbReference>
<evidence type="ECO:0000313" key="12">
    <source>
        <dbReference type="Proteomes" id="UP001210925"/>
    </source>
</evidence>
<evidence type="ECO:0000256" key="3">
    <source>
        <dbReference type="ARBA" id="ARBA00022692"/>
    </source>
</evidence>
<dbReference type="GO" id="GO:0005524">
    <property type="term" value="F:ATP binding"/>
    <property type="evidence" value="ECO:0007669"/>
    <property type="project" value="UniProtKB-KW"/>
</dbReference>
<keyword evidence="5" id="KW-0067">ATP-binding</keyword>
<dbReference type="PANTHER" id="PTHR48041:SF91">
    <property type="entry name" value="ABC TRANSPORTER G FAMILY MEMBER 28"/>
    <property type="match status" value="1"/>
</dbReference>
<evidence type="ECO:0000256" key="4">
    <source>
        <dbReference type="ARBA" id="ARBA00022741"/>
    </source>
</evidence>
<dbReference type="Gene3D" id="3.40.50.300">
    <property type="entry name" value="P-loop containing nucleotide triphosphate hydrolases"/>
    <property type="match status" value="1"/>
</dbReference>
<dbReference type="AlphaFoldDB" id="A0AAD5UIN3"/>
<feature type="compositionally biased region" description="Basic and acidic residues" evidence="8">
    <location>
        <begin position="296"/>
        <end position="313"/>
    </location>
</feature>
<dbReference type="InterPro" id="IPR027417">
    <property type="entry name" value="P-loop_NTPase"/>
</dbReference>
<sequence>MHFKFKNLGYDLPDGRRLLQNVSGKIEGGKMTAIMGPSGAGKSTFMNLLCGKLSKSFGNLWINGKEVPLGKFKKIYGFVPQDDIMYRELTVRENILHSARIRSPSSWTHEEIEAHVDAVLDTLNLTDVAHQIIGDENERGVSGGQRKRVNIGMEIASTPLCLCLDEPTSGYAFIDYRLDSTAALEVTEMLGSIAKIGMTVVAVIHQPRPEIFRRFDNVMMIVPGGRVAYFGPTNKAREYFESIGYIFSTGSNEADVLMDILCGRGVHNSTGYTSEELALRWSNESKDTKTVLEKDYPKFNDPEIAEPDGKQSQEDLDSSETVITENSVDEAFHDNSTALVNERGVDLLRQIWYCHNLSILQQYRSLSTIGLEIFVGAGAGSLMGGSVNSISEMYAGMFIAPYTLLSTSPFYWPVPQFGLLTGLAVALSAAPSGVRIFSEERPIYWRYTSSGHSPIAYYIGKNLASLYRMIYSSLHFASVLYFFAKPMIPFWVQFSMILLMYFGVYGLSIFVSTIVKRENATLLAVVVALFCAVFCGYGPTITEAKSWGLYFLWAIQFNMWGCEAQCNYHLTLVSETLKVYEHVYENQFAIDGFGYTLDRTIFDFVMMIVIGIVWRIMGYVTLVGLNRDKQR</sequence>
<feature type="transmembrane region" description="Helical" evidence="9">
    <location>
        <begin position="490"/>
        <end position="515"/>
    </location>
</feature>
<dbReference type="InterPro" id="IPR017871">
    <property type="entry name" value="ABC_transporter-like_CS"/>
</dbReference>
<evidence type="ECO:0000313" key="11">
    <source>
        <dbReference type="EMBL" id="KAJ3257024.1"/>
    </source>
</evidence>
<evidence type="ECO:0000256" key="6">
    <source>
        <dbReference type="ARBA" id="ARBA00022989"/>
    </source>
</evidence>
<feature type="region of interest" description="Disordered" evidence="8">
    <location>
        <begin position="296"/>
        <end position="319"/>
    </location>
</feature>
<evidence type="ECO:0000256" key="9">
    <source>
        <dbReference type="SAM" id="Phobius"/>
    </source>
</evidence>
<evidence type="ECO:0000256" key="5">
    <source>
        <dbReference type="ARBA" id="ARBA00022840"/>
    </source>
</evidence>
<keyword evidence="12" id="KW-1185">Reference proteome</keyword>
<dbReference type="PANTHER" id="PTHR48041">
    <property type="entry name" value="ABC TRANSPORTER G FAMILY MEMBER 28"/>
    <property type="match status" value="1"/>
</dbReference>
<dbReference type="PROSITE" id="PS00211">
    <property type="entry name" value="ABC_TRANSPORTER_1"/>
    <property type="match status" value="1"/>
</dbReference>
<dbReference type="FunFam" id="3.40.50.300:FF:000367">
    <property type="entry name" value="ABC transporter G family member 24"/>
    <property type="match status" value="1"/>
</dbReference>
<dbReference type="InterPro" id="IPR050352">
    <property type="entry name" value="ABCG_transporters"/>
</dbReference>
<dbReference type="Proteomes" id="UP001210925">
    <property type="component" value="Unassembled WGS sequence"/>
</dbReference>